<evidence type="ECO:0000313" key="2">
    <source>
        <dbReference type="Proteomes" id="UP001161422"/>
    </source>
</evidence>
<dbReference type="Gene3D" id="3.20.20.370">
    <property type="entry name" value="Glycoside hydrolase/deacetylase"/>
    <property type="match status" value="1"/>
</dbReference>
<dbReference type="InterPro" id="IPR011330">
    <property type="entry name" value="Glyco_hydro/deAcase_b/a-brl"/>
</dbReference>
<reference evidence="1" key="2">
    <citation type="submission" date="2023-01" db="EMBL/GenBank/DDBJ databases">
        <title>Draft genome sequence of Paraferrimonas sedimenticola strain NBRC 101628.</title>
        <authorList>
            <person name="Sun Q."/>
            <person name="Mori K."/>
        </authorList>
    </citation>
    <scope>NUCLEOTIDE SEQUENCE</scope>
    <source>
        <strain evidence="1">NBRC 101628</strain>
    </source>
</reference>
<accession>A0AA37RWF8</accession>
<dbReference type="GO" id="GO:0005975">
    <property type="term" value="P:carbohydrate metabolic process"/>
    <property type="evidence" value="ECO:0007669"/>
    <property type="project" value="InterPro"/>
</dbReference>
<dbReference type="PANTHER" id="PTHR30292">
    <property type="entry name" value="UNCHARACTERIZED PROTEIN YBGL-RELATED"/>
    <property type="match status" value="1"/>
</dbReference>
<dbReference type="Pfam" id="PF03746">
    <property type="entry name" value="LamB_YcsF"/>
    <property type="match status" value="1"/>
</dbReference>
<dbReference type="NCBIfam" id="NF003816">
    <property type="entry name" value="PRK05406.1-5"/>
    <property type="match status" value="1"/>
</dbReference>
<dbReference type="RefSeq" id="WP_095506555.1">
    <property type="nucleotide sequence ID" value="NZ_BSNC01000003.1"/>
</dbReference>
<sequence length="241" mass="26751">MQLNCDLGEGQDNDPLLMPYLDQANIACGGHAGSLDSILATLQLAKRHGVAVGAHPGYPDPEHFGRRSLGMPFEDLSDSLQQQLTLFDQACGQLDMTWDFIKVHGALYNDMMADTQLLSQLFEWAQQYYPEKAWVIQSSPAFETHQQLAQNAGIKVRFEAFADRNYQNNGALQPRSQPQALIDNPEQAAQRLRHYQANASLISLKGQALSFPVDTWCVHSDSANALAITQACRRALNEQGH</sequence>
<gene>
    <name evidence="1" type="primary">ybgL</name>
    <name evidence="1" type="ORF">GCM10007895_12980</name>
</gene>
<protein>
    <submittedName>
        <fullName evidence="1">Uncharacterized protein</fullName>
    </submittedName>
</protein>
<evidence type="ECO:0000313" key="1">
    <source>
        <dbReference type="EMBL" id="GLP95992.1"/>
    </source>
</evidence>
<dbReference type="Proteomes" id="UP001161422">
    <property type="component" value="Unassembled WGS sequence"/>
</dbReference>
<organism evidence="1 2">
    <name type="scientific">Paraferrimonas sedimenticola</name>
    <dbReference type="NCBI Taxonomy" id="375674"/>
    <lineage>
        <taxon>Bacteria</taxon>
        <taxon>Pseudomonadati</taxon>
        <taxon>Pseudomonadota</taxon>
        <taxon>Gammaproteobacteria</taxon>
        <taxon>Alteromonadales</taxon>
        <taxon>Ferrimonadaceae</taxon>
        <taxon>Paraferrimonas</taxon>
    </lineage>
</organism>
<keyword evidence="2" id="KW-1185">Reference proteome</keyword>
<dbReference type="CDD" id="cd10801">
    <property type="entry name" value="LamB_YcsF_like_1"/>
    <property type="match status" value="1"/>
</dbReference>
<name>A0AA37RWF8_9GAMM</name>
<dbReference type="PANTHER" id="PTHR30292:SF0">
    <property type="entry name" value="5-OXOPROLINASE SUBUNIT A"/>
    <property type="match status" value="1"/>
</dbReference>
<dbReference type="InterPro" id="IPR005501">
    <property type="entry name" value="LamB/YcsF/PxpA-like"/>
</dbReference>
<dbReference type="AlphaFoldDB" id="A0AA37RWF8"/>
<dbReference type="SUPFAM" id="SSF88713">
    <property type="entry name" value="Glycoside hydrolase/deacetylase"/>
    <property type="match status" value="1"/>
</dbReference>
<proteinExistence type="predicted"/>
<comment type="caution">
    <text evidence="1">The sequence shown here is derived from an EMBL/GenBank/DDBJ whole genome shotgun (WGS) entry which is preliminary data.</text>
</comment>
<dbReference type="EMBL" id="BSNC01000003">
    <property type="protein sequence ID" value="GLP95992.1"/>
    <property type="molecule type" value="Genomic_DNA"/>
</dbReference>
<reference evidence="1" key="1">
    <citation type="journal article" date="2014" name="Int. J. Syst. Evol. Microbiol.">
        <title>Complete genome sequence of Corynebacterium casei LMG S-19264T (=DSM 44701T), isolated from a smear-ripened cheese.</title>
        <authorList>
            <consortium name="US DOE Joint Genome Institute (JGI-PGF)"/>
            <person name="Walter F."/>
            <person name="Albersmeier A."/>
            <person name="Kalinowski J."/>
            <person name="Ruckert C."/>
        </authorList>
    </citation>
    <scope>NUCLEOTIDE SEQUENCE</scope>
    <source>
        <strain evidence="1">NBRC 101628</strain>
    </source>
</reference>